<dbReference type="Proteomes" id="UP000063699">
    <property type="component" value="Chromosome"/>
</dbReference>
<dbReference type="InterPro" id="IPR000073">
    <property type="entry name" value="AB_hydrolase_1"/>
</dbReference>
<dbReference type="OrthoDB" id="5431692at2"/>
<organism evidence="2 3">
    <name type="scientific">Kibdelosporangium phytohabitans</name>
    <dbReference type="NCBI Taxonomy" id="860235"/>
    <lineage>
        <taxon>Bacteria</taxon>
        <taxon>Bacillati</taxon>
        <taxon>Actinomycetota</taxon>
        <taxon>Actinomycetes</taxon>
        <taxon>Pseudonocardiales</taxon>
        <taxon>Pseudonocardiaceae</taxon>
        <taxon>Kibdelosporangium</taxon>
    </lineage>
</organism>
<feature type="domain" description="AB hydrolase-1" evidence="1">
    <location>
        <begin position="25"/>
        <end position="257"/>
    </location>
</feature>
<name>A0A0N9I7Y1_9PSEU</name>
<dbReference type="RefSeq" id="WP_054294184.1">
    <property type="nucleotide sequence ID" value="NZ_CP012752.1"/>
</dbReference>
<dbReference type="Pfam" id="PF00561">
    <property type="entry name" value="Abhydrolase_1"/>
    <property type="match status" value="1"/>
</dbReference>
<dbReference type="InterPro" id="IPR029058">
    <property type="entry name" value="AB_hydrolase_fold"/>
</dbReference>
<accession>A0A0N9I7Y1</accession>
<dbReference type="AlphaFoldDB" id="A0A0N9I7Y1"/>
<protein>
    <submittedName>
        <fullName evidence="2">Alpha/beta hydrolase</fullName>
    </submittedName>
</protein>
<dbReference type="PRINTS" id="PR00111">
    <property type="entry name" value="ABHYDROLASE"/>
</dbReference>
<dbReference type="KEGG" id="kphy:AOZ06_40385"/>
<evidence type="ECO:0000259" key="1">
    <source>
        <dbReference type="Pfam" id="PF00561"/>
    </source>
</evidence>
<dbReference type="Gene3D" id="3.40.50.1820">
    <property type="entry name" value="alpha/beta hydrolase"/>
    <property type="match status" value="1"/>
</dbReference>
<dbReference type="PANTHER" id="PTHR42977">
    <property type="entry name" value="HYDROLASE-RELATED"/>
    <property type="match status" value="1"/>
</dbReference>
<dbReference type="InterPro" id="IPR051340">
    <property type="entry name" value="Haloalkane_dehalogenase"/>
</dbReference>
<reference evidence="2 3" key="1">
    <citation type="submission" date="2015-07" db="EMBL/GenBank/DDBJ databases">
        <title>Genome sequencing of Kibdelosporangium phytohabitans.</title>
        <authorList>
            <person name="Qin S."/>
            <person name="Xing K."/>
        </authorList>
    </citation>
    <scope>NUCLEOTIDE SEQUENCE [LARGE SCALE GENOMIC DNA]</scope>
    <source>
        <strain evidence="2 3">KLBMP1111</strain>
    </source>
</reference>
<evidence type="ECO:0000313" key="2">
    <source>
        <dbReference type="EMBL" id="ALG12289.1"/>
    </source>
</evidence>
<dbReference type="SUPFAM" id="SSF53474">
    <property type="entry name" value="alpha/beta-Hydrolases"/>
    <property type="match status" value="1"/>
</dbReference>
<dbReference type="GO" id="GO:0004301">
    <property type="term" value="F:epoxide hydrolase activity"/>
    <property type="evidence" value="ECO:0007669"/>
    <property type="project" value="TreeGrafter"/>
</dbReference>
<evidence type="ECO:0000313" key="3">
    <source>
        <dbReference type="Proteomes" id="UP000063699"/>
    </source>
</evidence>
<dbReference type="EMBL" id="CP012752">
    <property type="protein sequence ID" value="ALG12289.1"/>
    <property type="molecule type" value="Genomic_DNA"/>
</dbReference>
<dbReference type="STRING" id="860235.AOZ06_40385"/>
<keyword evidence="2" id="KW-0378">Hydrolase</keyword>
<proteinExistence type="predicted"/>
<keyword evidence="3" id="KW-1185">Reference proteome</keyword>
<sequence>MLEYKTAEVDGARVFYREAGPRDAPALLLLHGFPSASHQFRGLFDALEDRFHLVAPDYPGFGHSDAPEGRYTFDFLADVVEKFVEAIGLSRFAMYVFDYGAPVGFRLATRHPEWITGLVVQNGNAYEEGLGEQAKAFIYSQNETEVRGMLTEEFTRSQYETGARGPVAPDGWVLDQYFLDQPDRAAIQVQLAFDYHTNVESYPRWQAWLREHQPPTLVVWGRNDPFFLTEGGEKYRDDVPDAEVHLFDTGHFALEEDLDEIAALIAEFLPTLRP</sequence>
<gene>
    <name evidence="2" type="ORF">AOZ06_40385</name>
</gene>
<dbReference type="PANTHER" id="PTHR42977:SF1">
    <property type="entry name" value="BLR6576 PROTEIN"/>
    <property type="match status" value="1"/>
</dbReference>